<reference evidence="10" key="1">
    <citation type="journal article" date="2015" name="Genome Announc.">
        <title>Draft Genome Sequences of Anaerolinea thermolimosa IMO-1, Bellilinea caldifistulae GOMI-1, Leptolinea tardivitalis YMTK-2, Levilinea saccharolytica KIBI-1, Longilinea arvoryzae KOME-1, Previously Described as Members of the Class Anaerolineae (Chloroflexi).</title>
        <authorList>
            <person name="Matsuura N."/>
            <person name="Tourlousse M.D."/>
            <person name="Ohashi A."/>
            <person name="Hugenholtz P."/>
            <person name="Sekiguchi Y."/>
        </authorList>
    </citation>
    <scope>NUCLEOTIDE SEQUENCE</scope>
    <source>
        <strain evidence="10">KIBI-1</strain>
    </source>
</reference>
<keyword evidence="6 10" id="KW-0418">Kinase</keyword>
<dbReference type="PANTHER" id="PTHR43071:SF1">
    <property type="entry name" value="2-AMINO-4-HYDROXY-6-HYDROXYMETHYLDIHYDROPTERIDINE PYROPHOSPHOKINASE"/>
    <property type="match status" value="1"/>
</dbReference>
<dbReference type="Gene3D" id="3.30.70.560">
    <property type="entry name" value="7,8-Dihydro-6-hydroxymethylpterin-pyrophosphokinase HPPK"/>
    <property type="match status" value="1"/>
</dbReference>
<dbReference type="NCBIfam" id="TIGR01498">
    <property type="entry name" value="folK"/>
    <property type="match status" value="1"/>
</dbReference>
<name>A0A0M8JSF5_9CHLR</name>
<keyword evidence="7" id="KW-0067">ATP-binding</keyword>
<comment type="pathway">
    <text evidence="2">Cofactor biosynthesis; tetrahydrofolate biosynthesis; 2-amino-4-hydroxy-6-hydroxymethyl-7,8-dihydropteridine diphosphate from 7,8-dihydroneopterin triphosphate: step 4/4.</text>
</comment>
<dbReference type="Pfam" id="PF13376">
    <property type="entry name" value="OmdA"/>
    <property type="match status" value="1"/>
</dbReference>
<evidence type="ECO:0000256" key="1">
    <source>
        <dbReference type="ARBA" id="ARBA00000198"/>
    </source>
</evidence>
<dbReference type="GO" id="GO:0046654">
    <property type="term" value="P:tetrahydrofolate biosynthetic process"/>
    <property type="evidence" value="ECO:0007669"/>
    <property type="project" value="UniProtKB-UniPathway"/>
</dbReference>
<dbReference type="InterPro" id="IPR035907">
    <property type="entry name" value="Hppk_sf"/>
</dbReference>
<dbReference type="EMBL" id="DF967975">
    <property type="protein sequence ID" value="GAP19715.1"/>
    <property type="molecule type" value="Genomic_DNA"/>
</dbReference>
<dbReference type="PANTHER" id="PTHR43071">
    <property type="entry name" value="2-AMINO-4-HYDROXY-6-HYDROXYMETHYLDIHYDROPTERIDINE PYROPHOSPHOKINASE"/>
    <property type="match status" value="1"/>
</dbReference>
<evidence type="ECO:0000256" key="8">
    <source>
        <dbReference type="ARBA" id="ARBA00022909"/>
    </source>
</evidence>
<comment type="catalytic activity">
    <reaction evidence="1">
        <text>6-hydroxymethyl-7,8-dihydropterin + ATP = (7,8-dihydropterin-6-yl)methyl diphosphate + AMP + H(+)</text>
        <dbReference type="Rhea" id="RHEA:11412"/>
        <dbReference type="ChEBI" id="CHEBI:15378"/>
        <dbReference type="ChEBI" id="CHEBI:30616"/>
        <dbReference type="ChEBI" id="CHEBI:44841"/>
        <dbReference type="ChEBI" id="CHEBI:72950"/>
        <dbReference type="ChEBI" id="CHEBI:456215"/>
        <dbReference type="EC" id="2.7.6.3"/>
    </reaction>
</comment>
<dbReference type="GO" id="GO:0003848">
    <property type="term" value="F:2-amino-4-hydroxy-6-hydroxymethyldihydropteridine diphosphokinase activity"/>
    <property type="evidence" value="ECO:0007669"/>
    <property type="project" value="UniProtKB-EC"/>
</dbReference>
<dbReference type="GO" id="GO:0046656">
    <property type="term" value="P:folic acid biosynthetic process"/>
    <property type="evidence" value="ECO:0007669"/>
    <property type="project" value="UniProtKB-KW"/>
</dbReference>
<evidence type="ECO:0000259" key="9">
    <source>
        <dbReference type="PROSITE" id="PS00794"/>
    </source>
</evidence>
<dbReference type="AlphaFoldDB" id="A0A0M8JSF5"/>
<dbReference type="PROSITE" id="PS00794">
    <property type="entry name" value="HPPK"/>
    <property type="match status" value="1"/>
</dbReference>
<feature type="domain" description="7,8-dihydro-6-hydroxymethylpterin-pyrophosphokinase" evidence="9">
    <location>
        <begin position="87"/>
        <end position="98"/>
    </location>
</feature>
<sequence length="226" mass="24317">MSERVYLALGSNLGDRLANLSRALQALSPYAAVQRVSPVVETDPWGVLDQPDFLNQVAEAETDLPPLELLAGLKEIERTLGRQPGVRYGPRLIDLDILLYGELCTELPGLSLPHPRMAERAFVLVPLAALAPHALHPPTGRTITELLRAVDARGVRTYTPPEGVRIPPDLAAALAQAPRLSGHFNRLPAAHQREIIAQMEAAPIAERLSAVLERLAAEASGGKPGV</sequence>
<protein>
    <recommendedName>
        <fullName evidence="3">2-amino-4-hydroxy-6-hydroxymethyldihydropteridine diphosphokinase</fullName>
        <ecNumber evidence="3">2.7.6.3</ecNumber>
    </recommendedName>
</protein>
<evidence type="ECO:0000256" key="2">
    <source>
        <dbReference type="ARBA" id="ARBA00005051"/>
    </source>
</evidence>
<evidence type="ECO:0000256" key="7">
    <source>
        <dbReference type="ARBA" id="ARBA00022840"/>
    </source>
</evidence>
<dbReference type="EC" id="2.7.6.3" evidence="3"/>
<gene>
    <name evidence="10" type="ORF">LSAC_03627</name>
</gene>
<dbReference type="UniPathway" id="UPA00077">
    <property type="reaction ID" value="UER00155"/>
</dbReference>
<dbReference type="RefSeq" id="WP_075070964.1">
    <property type="nucleotide sequence ID" value="NZ_BBXZ01000188.1"/>
</dbReference>
<evidence type="ECO:0000256" key="4">
    <source>
        <dbReference type="ARBA" id="ARBA00022679"/>
    </source>
</evidence>
<evidence type="ECO:0000256" key="3">
    <source>
        <dbReference type="ARBA" id="ARBA00013253"/>
    </source>
</evidence>
<keyword evidence="4" id="KW-0808">Transferase</keyword>
<dbReference type="InterPro" id="IPR000550">
    <property type="entry name" value="Hppk"/>
</dbReference>
<keyword evidence="8" id="KW-0289">Folate biosynthesis</keyword>
<evidence type="ECO:0000313" key="10">
    <source>
        <dbReference type="EMBL" id="GAP19715.1"/>
    </source>
</evidence>
<dbReference type="Pfam" id="PF01288">
    <property type="entry name" value="HPPK"/>
    <property type="match status" value="1"/>
</dbReference>
<evidence type="ECO:0000256" key="5">
    <source>
        <dbReference type="ARBA" id="ARBA00022741"/>
    </source>
</evidence>
<accession>A0A0M8JSF5</accession>
<organism evidence="10">
    <name type="scientific">Levilinea saccharolytica</name>
    <dbReference type="NCBI Taxonomy" id="229921"/>
    <lineage>
        <taxon>Bacteria</taxon>
        <taxon>Bacillati</taxon>
        <taxon>Chloroflexota</taxon>
        <taxon>Anaerolineae</taxon>
        <taxon>Anaerolineales</taxon>
        <taxon>Anaerolineaceae</taxon>
        <taxon>Levilinea</taxon>
    </lineage>
</organism>
<dbReference type="SUPFAM" id="SSF55083">
    <property type="entry name" value="6-hydroxymethyl-7,8-dihydropterin pyrophosphokinase, HPPK"/>
    <property type="match status" value="1"/>
</dbReference>
<dbReference type="GO" id="GO:0016301">
    <property type="term" value="F:kinase activity"/>
    <property type="evidence" value="ECO:0007669"/>
    <property type="project" value="UniProtKB-KW"/>
</dbReference>
<dbReference type="GO" id="GO:0005524">
    <property type="term" value="F:ATP binding"/>
    <property type="evidence" value="ECO:0007669"/>
    <property type="project" value="UniProtKB-KW"/>
</dbReference>
<proteinExistence type="predicted"/>
<dbReference type="CDD" id="cd00483">
    <property type="entry name" value="HPPK"/>
    <property type="match status" value="1"/>
</dbReference>
<keyword evidence="5" id="KW-0547">Nucleotide-binding</keyword>
<evidence type="ECO:0000256" key="6">
    <source>
        <dbReference type="ARBA" id="ARBA00022777"/>
    </source>
</evidence>